<dbReference type="KEGG" id="mxa:MXAN_3226"/>
<evidence type="ECO:0000313" key="2">
    <source>
        <dbReference type="Proteomes" id="UP000002402"/>
    </source>
</evidence>
<proteinExistence type="predicted"/>
<reference evidence="1 2" key="1">
    <citation type="journal article" date="2006" name="Proc. Natl. Acad. Sci. U.S.A.">
        <title>Evolution of sensory complexity recorded in a myxobacterial genome.</title>
        <authorList>
            <person name="Goldman B.S."/>
            <person name="Nierman W.C."/>
            <person name="Kaiser D."/>
            <person name="Slater S.C."/>
            <person name="Durkin A.S."/>
            <person name="Eisen J.A."/>
            <person name="Ronning C.M."/>
            <person name="Barbazuk W.B."/>
            <person name="Blanchard M."/>
            <person name="Field C."/>
            <person name="Halling C."/>
            <person name="Hinkle G."/>
            <person name="Iartchuk O."/>
            <person name="Kim H.S."/>
            <person name="Mackenzie C."/>
            <person name="Madupu R."/>
            <person name="Miller N."/>
            <person name="Shvartsbeyn A."/>
            <person name="Sullivan S.A."/>
            <person name="Vaudin M."/>
            <person name="Wiegand R."/>
            <person name="Kaplan H.B."/>
        </authorList>
    </citation>
    <scope>NUCLEOTIDE SEQUENCE [LARGE SCALE GENOMIC DNA]</scope>
    <source>
        <strain evidence="2">DK1622</strain>
    </source>
</reference>
<accession>Q1D7E8</accession>
<keyword evidence="2" id="KW-1185">Reference proteome</keyword>
<name>Q1D7E8_MYXXD</name>
<sequence length="404" mass="44407">MRDGDAVGVVDVGGGWRAGRRATVKGNWKKWLLAGLMFGAPAAQAATIWEPRLRLTAEERFDDDLRLGGGGTGQLMTKVTPRLGLEAKDARLTLDSFYAADLLMRHGSGRTTLDHRGGLEARHQMTRRLRLDTALRVFRVTDPSSLPRAGLARSTLPTFFTQATLGVTNRVAERLDVRAGYRFEAVRIIDVGQRAGYAHTPSIEGWYRATRRLGLGLEYRYQGFLYEGALSQSHGAALGLRYRLTRPTTFTVRAGPVRYLAPVAQQGGWVPRVNVELQREGEMFDLGVSMGHDLVGANGFTNALWADYASVMLARRFTQKFSLFGAASFFRNGQAPSLDWAVFRGAPRVSQGYAVSGGVEYRIDRRLSAQGAVDRIAQVGLADSASAVDLTRNVFAVRLVVTPW</sequence>
<gene>
    <name evidence="1" type="ordered locus">MXAN_3226</name>
</gene>
<dbReference type="STRING" id="246197.MXAN_3226"/>
<evidence type="ECO:0000313" key="1">
    <source>
        <dbReference type="EMBL" id="ABF91131.1"/>
    </source>
</evidence>
<dbReference type="EnsemblBacteria" id="ABF91131">
    <property type="protein sequence ID" value="ABF91131"/>
    <property type="gene ID" value="MXAN_3226"/>
</dbReference>
<dbReference type="OrthoDB" id="5379315at2"/>
<dbReference type="Proteomes" id="UP000002402">
    <property type="component" value="Chromosome"/>
</dbReference>
<dbReference type="HOGENOM" id="CLU_719459_0_0_7"/>
<protein>
    <submittedName>
        <fullName evidence="1">Uncharacterized protein</fullName>
    </submittedName>
</protein>
<dbReference type="AlphaFoldDB" id="Q1D7E8"/>
<dbReference type="EMBL" id="CP000113">
    <property type="protein sequence ID" value="ABF91131.1"/>
    <property type="molecule type" value="Genomic_DNA"/>
</dbReference>
<organism evidence="1 2">
    <name type="scientific">Myxococcus xanthus (strain DK1622)</name>
    <dbReference type="NCBI Taxonomy" id="246197"/>
    <lineage>
        <taxon>Bacteria</taxon>
        <taxon>Pseudomonadati</taxon>
        <taxon>Myxococcota</taxon>
        <taxon>Myxococcia</taxon>
        <taxon>Myxococcales</taxon>
        <taxon>Cystobacterineae</taxon>
        <taxon>Myxococcaceae</taxon>
        <taxon>Myxococcus</taxon>
    </lineage>
</organism>